<dbReference type="SUPFAM" id="SSF102114">
    <property type="entry name" value="Radical SAM enzymes"/>
    <property type="match status" value="1"/>
</dbReference>
<organism evidence="8">
    <name type="scientific">uncultured Desulfobacterium sp</name>
    <dbReference type="NCBI Taxonomy" id="201089"/>
    <lineage>
        <taxon>Bacteria</taxon>
        <taxon>Pseudomonadati</taxon>
        <taxon>Thermodesulfobacteriota</taxon>
        <taxon>Desulfobacteria</taxon>
        <taxon>Desulfobacterales</taxon>
        <taxon>Desulfobacteriaceae</taxon>
        <taxon>Desulfobacterium</taxon>
        <taxon>environmental samples</taxon>
    </lineage>
</organism>
<dbReference type="InterPro" id="IPR050377">
    <property type="entry name" value="Radical_SAM_PqqE_MftC-like"/>
</dbReference>
<dbReference type="Gene3D" id="3.20.20.70">
    <property type="entry name" value="Aldolase class I"/>
    <property type="match status" value="1"/>
</dbReference>
<keyword evidence="5" id="KW-0411">Iron-sulfur</keyword>
<dbReference type="SFLD" id="SFLDS00029">
    <property type="entry name" value="Radical_SAM"/>
    <property type="match status" value="1"/>
</dbReference>
<dbReference type="Pfam" id="PF04055">
    <property type="entry name" value="Radical_SAM"/>
    <property type="match status" value="1"/>
</dbReference>
<dbReference type="CDD" id="cd01335">
    <property type="entry name" value="Radical_SAM"/>
    <property type="match status" value="1"/>
</dbReference>
<evidence type="ECO:0000256" key="1">
    <source>
        <dbReference type="ARBA" id="ARBA00001966"/>
    </source>
</evidence>
<evidence type="ECO:0000256" key="3">
    <source>
        <dbReference type="ARBA" id="ARBA00022723"/>
    </source>
</evidence>
<dbReference type="GO" id="GO:0051536">
    <property type="term" value="F:iron-sulfur cluster binding"/>
    <property type="evidence" value="ECO:0007669"/>
    <property type="project" value="UniProtKB-KW"/>
</dbReference>
<dbReference type="InterPro" id="IPR013785">
    <property type="entry name" value="Aldolase_TIM"/>
</dbReference>
<dbReference type="GO" id="GO:0046872">
    <property type="term" value="F:metal ion binding"/>
    <property type="evidence" value="ECO:0007669"/>
    <property type="project" value="UniProtKB-KW"/>
</dbReference>
<evidence type="ECO:0000259" key="6">
    <source>
        <dbReference type="Pfam" id="PF04055"/>
    </source>
</evidence>
<proteinExistence type="predicted"/>
<dbReference type="GO" id="GO:0003824">
    <property type="term" value="F:catalytic activity"/>
    <property type="evidence" value="ECO:0007669"/>
    <property type="project" value="InterPro"/>
</dbReference>
<reference evidence="8" key="1">
    <citation type="journal article" date="2011" name="Environ. Microbiol.">
        <title>Genomic insights into the metabolic potential of the polycyclic aromatic hydrocarbon degrading sulfate-reducing Deltaproteobacterium N47.</title>
        <authorList>
            <person name="Bergmann F."/>
            <person name="Selesi D."/>
            <person name="Weinmaier T."/>
            <person name="Tischler P."/>
            <person name="Rattei T."/>
            <person name="Meckenstock R.U."/>
        </authorList>
    </citation>
    <scope>NUCLEOTIDE SEQUENCE</scope>
</reference>
<dbReference type="Pfam" id="PF13186">
    <property type="entry name" value="SPASM"/>
    <property type="match status" value="1"/>
</dbReference>
<accession>E1YA78</accession>
<evidence type="ECO:0008006" key="9">
    <source>
        <dbReference type="Google" id="ProtNLM"/>
    </source>
</evidence>
<keyword evidence="3" id="KW-0479">Metal-binding</keyword>
<dbReference type="AlphaFoldDB" id="E1YA78"/>
<feature type="domain" description="Radical SAM core" evidence="6">
    <location>
        <begin position="27"/>
        <end position="200"/>
    </location>
</feature>
<protein>
    <recommendedName>
        <fullName evidence="9">Radical SAM core domain-containing protein</fullName>
    </recommendedName>
</protein>
<dbReference type="PANTHER" id="PTHR11228:SF7">
    <property type="entry name" value="PQQA PEPTIDE CYCLASE"/>
    <property type="match status" value="1"/>
</dbReference>
<evidence type="ECO:0000256" key="4">
    <source>
        <dbReference type="ARBA" id="ARBA00023004"/>
    </source>
</evidence>
<dbReference type="SFLD" id="SFLDG01067">
    <property type="entry name" value="SPASM/twitch_domain_containing"/>
    <property type="match status" value="1"/>
</dbReference>
<evidence type="ECO:0000259" key="7">
    <source>
        <dbReference type="Pfam" id="PF13186"/>
    </source>
</evidence>
<dbReference type="InterPro" id="IPR023885">
    <property type="entry name" value="4Fe4S-binding_SPASM_dom"/>
</dbReference>
<comment type="cofactor">
    <cofactor evidence="1">
        <name>[4Fe-4S] cluster</name>
        <dbReference type="ChEBI" id="CHEBI:49883"/>
    </cofactor>
</comment>
<evidence type="ECO:0000313" key="8">
    <source>
        <dbReference type="EMBL" id="CBX27472.1"/>
    </source>
</evidence>
<name>E1YA78_9BACT</name>
<dbReference type="EMBL" id="FR695866">
    <property type="protein sequence ID" value="CBX27472.1"/>
    <property type="molecule type" value="Genomic_DNA"/>
</dbReference>
<dbReference type="CDD" id="cd21109">
    <property type="entry name" value="SPASM"/>
    <property type="match status" value="1"/>
</dbReference>
<sequence length="369" mass="42514">MLPKIIRYRLARKKIIPCGLPINLTFSVTNKCQSRCRTCSIWAIYEKHPEKKNEELTIDEIEKIFRSMGHIYIFNISGGEPFLRPDIAEIIKLACKYLSPGIIHIPTNAIDFELVGNKTRQIIDFLKSDFPKTHLTVKPSLDHIGDKHDNIRGVKGNFEKVMTLFNRLKAMQPDFPNFHAELGTVISRWNVSDIEEIAAFVTSLAADSYRNEIAEQRFEMFNTKNSITPEAEDYEKAIKYFVSHIRANMKNRLFFLRLTNAFRLVYYSLAVQILKEKRQVIPCYAGISNAHLSPYGDVWACCTLAYEKSMGNLRDYNYSFKDLWNSIQADTVRNDIYSGTCSCPLANQTYSNMLMHGPSLVKVLHEMIK</sequence>
<keyword evidence="2" id="KW-0949">S-adenosyl-L-methionine</keyword>
<feature type="domain" description="4Fe4S-binding SPASM" evidence="7">
    <location>
        <begin position="283"/>
        <end position="343"/>
    </location>
</feature>
<evidence type="ECO:0000256" key="2">
    <source>
        <dbReference type="ARBA" id="ARBA00022691"/>
    </source>
</evidence>
<dbReference type="PANTHER" id="PTHR11228">
    <property type="entry name" value="RADICAL SAM DOMAIN PROTEIN"/>
    <property type="match status" value="1"/>
</dbReference>
<dbReference type="InterPro" id="IPR007197">
    <property type="entry name" value="rSAM"/>
</dbReference>
<keyword evidence="4" id="KW-0408">Iron</keyword>
<gene>
    <name evidence="8" type="ORF">N47_H22940</name>
</gene>
<dbReference type="InterPro" id="IPR058240">
    <property type="entry name" value="rSAM_sf"/>
</dbReference>
<evidence type="ECO:0000256" key="5">
    <source>
        <dbReference type="ARBA" id="ARBA00023014"/>
    </source>
</evidence>